<dbReference type="GO" id="GO:2000012">
    <property type="term" value="P:regulation of auxin polar transport"/>
    <property type="evidence" value="ECO:0007669"/>
    <property type="project" value="InterPro"/>
</dbReference>
<dbReference type="InterPro" id="IPR038928">
    <property type="entry name" value="LAZY1"/>
</dbReference>
<evidence type="ECO:0000313" key="2">
    <source>
        <dbReference type="EMBL" id="CAA0823495.1"/>
    </source>
</evidence>
<proteinExistence type="predicted"/>
<feature type="region of interest" description="Disordered" evidence="1">
    <location>
        <begin position="296"/>
        <end position="318"/>
    </location>
</feature>
<comment type="caution">
    <text evidence="2">The sequence shown here is derived from an EMBL/GenBank/DDBJ whole genome shotgun (WGS) entry which is preliminary data.</text>
</comment>
<feature type="region of interest" description="Disordered" evidence="1">
    <location>
        <begin position="41"/>
        <end position="66"/>
    </location>
</feature>
<dbReference type="Proteomes" id="UP001153555">
    <property type="component" value="Unassembled WGS sequence"/>
</dbReference>
<dbReference type="AlphaFoldDB" id="A0A9N7N3B8"/>
<feature type="compositionally biased region" description="Polar residues" evidence="1">
    <location>
        <begin position="307"/>
        <end position="316"/>
    </location>
</feature>
<gene>
    <name evidence="2" type="ORF">SHERM_20649</name>
</gene>
<dbReference type="PANTHER" id="PTHR34959">
    <property type="entry name" value="PROTEIN LAZY 1"/>
    <property type="match status" value="1"/>
</dbReference>
<evidence type="ECO:0008006" key="4">
    <source>
        <dbReference type="Google" id="ProtNLM"/>
    </source>
</evidence>
<dbReference type="EMBL" id="CACSLK010024540">
    <property type="protein sequence ID" value="CAA0823495.1"/>
    <property type="molecule type" value="Genomic_DNA"/>
</dbReference>
<keyword evidence="3" id="KW-1185">Reference proteome</keyword>
<sequence length="354" mass="39016">MKLLGWMHRKLMQNSTDSVKSYTIESRSSCFSSTHTISSDDQNYYIDPTKTPTTRPSLKRERSPNANAYDEPFDFLSIGTFGTELLLSTGPPTPTLPAPGEEDLTGQPIEITENDLDLISHELEKFLESEDVETGYDSSKRSSRASVITLTDQGHVQVLASCPLQNYLLAAPIGLAETGREEVKKTRMSLEELFKEGKNCGDGGASVKKGEGVGGKGNVARLVKKVVKRLSSTSSNSTAGFDDIDDDGDDNAAVSLPIKKKLAKKLVKIFQKKVYPEEMTGKRFFKVTKSNKKNKYNYSKEDHLAGHNNSDQPATNKSKKNTMRLFCTGVCRGSSPVNAGHWIKTDSDYLVLEL</sequence>
<protein>
    <recommendedName>
        <fullName evidence="4">LAZY1</fullName>
    </recommendedName>
</protein>
<name>A0A9N7N3B8_STRHE</name>
<evidence type="ECO:0000256" key="1">
    <source>
        <dbReference type="SAM" id="MobiDB-lite"/>
    </source>
</evidence>
<accession>A0A9N7N3B8</accession>
<reference evidence="2" key="1">
    <citation type="submission" date="2019-12" db="EMBL/GenBank/DDBJ databases">
        <authorList>
            <person name="Scholes J."/>
        </authorList>
    </citation>
    <scope>NUCLEOTIDE SEQUENCE</scope>
</reference>
<dbReference type="OrthoDB" id="780166at2759"/>
<dbReference type="PANTHER" id="PTHR34959:SF3">
    <property type="entry name" value="PROTEIN LAZY 1"/>
    <property type="match status" value="1"/>
</dbReference>
<organism evidence="2 3">
    <name type="scientific">Striga hermonthica</name>
    <name type="common">Purple witchweed</name>
    <name type="synonym">Buchnera hermonthica</name>
    <dbReference type="NCBI Taxonomy" id="68872"/>
    <lineage>
        <taxon>Eukaryota</taxon>
        <taxon>Viridiplantae</taxon>
        <taxon>Streptophyta</taxon>
        <taxon>Embryophyta</taxon>
        <taxon>Tracheophyta</taxon>
        <taxon>Spermatophyta</taxon>
        <taxon>Magnoliopsida</taxon>
        <taxon>eudicotyledons</taxon>
        <taxon>Gunneridae</taxon>
        <taxon>Pentapetalae</taxon>
        <taxon>asterids</taxon>
        <taxon>lamiids</taxon>
        <taxon>Lamiales</taxon>
        <taxon>Orobanchaceae</taxon>
        <taxon>Buchnereae</taxon>
        <taxon>Striga</taxon>
    </lineage>
</organism>
<evidence type="ECO:0000313" key="3">
    <source>
        <dbReference type="Proteomes" id="UP001153555"/>
    </source>
</evidence>
<dbReference type="GO" id="GO:0009630">
    <property type="term" value="P:gravitropism"/>
    <property type="evidence" value="ECO:0007669"/>
    <property type="project" value="InterPro"/>
</dbReference>